<feature type="domain" description="Nucleoside phosphorylase" evidence="2">
    <location>
        <begin position="53"/>
        <end position="201"/>
    </location>
</feature>
<dbReference type="GO" id="GO:0005829">
    <property type="term" value="C:cytosol"/>
    <property type="evidence" value="ECO:0007669"/>
    <property type="project" value="TreeGrafter"/>
</dbReference>
<keyword evidence="4" id="KW-1185">Reference proteome</keyword>
<gene>
    <name evidence="3" type="ORF">FAZ95_23930</name>
</gene>
<feature type="compositionally biased region" description="Basic and acidic residues" evidence="1">
    <location>
        <begin position="7"/>
        <end position="23"/>
    </location>
</feature>
<dbReference type="GO" id="GO:0019284">
    <property type="term" value="P:L-methionine salvage from S-adenosylmethionine"/>
    <property type="evidence" value="ECO:0007669"/>
    <property type="project" value="TreeGrafter"/>
</dbReference>
<organism evidence="3 4">
    <name type="scientific">Trinickia violacea</name>
    <dbReference type="NCBI Taxonomy" id="2571746"/>
    <lineage>
        <taxon>Bacteria</taxon>
        <taxon>Pseudomonadati</taxon>
        <taxon>Pseudomonadota</taxon>
        <taxon>Betaproteobacteria</taxon>
        <taxon>Burkholderiales</taxon>
        <taxon>Burkholderiaceae</taxon>
        <taxon>Trinickia</taxon>
    </lineage>
</organism>
<name>A0A4P8IXJ4_9BURK</name>
<dbReference type="InterPro" id="IPR000845">
    <property type="entry name" value="Nucleoside_phosphorylase_d"/>
</dbReference>
<proteinExistence type="predicted"/>
<dbReference type="Proteomes" id="UP000298656">
    <property type="component" value="Chromosome 2"/>
</dbReference>
<dbReference type="EMBL" id="CP040078">
    <property type="protein sequence ID" value="QCP52233.1"/>
    <property type="molecule type" value="Genomic_DNA"/>
</dbReference>
<dbReference type="GO" id="GO:0008930">
    <property type="term" value="F:methylthioadenosine nucleosidase activity"/>
    <property type="evidence" value="ECO:0007669"/>
    <property type="project" value="TreeGrafter"/>
</dbReference>
<evidence type="ECO:0000256" key="1">
    <source>
        <dbReference type="SAM" id="MobiDB-lite"/>
    </source>
</evidence>
<dbReference type="CDD" id="cd17768">
    <property type="entry name" value="adenosylhopane_nucleosidase_HpnG-like"/>
    <property type="match status" value="1"/>
</dbReference>
<reference evidence="3 4" key="1">
    <citation type="submission" date="2019-05" db="EMBL/GenBank/DDBJ databases">
        <title>Burkholderia sp. DHOD12, isolated from subtropical forest soil.</title>
        <authorList>
            <person name="Gao Z.-H."/>
            <person name="Qiu L.-H."/>
        </authorList>
    </citation>
    <scope>NUCLEOTIDE SEQUENCE [LARGE SCALE GENOMIC DNA]</scope>
    <source>
        <strain evidence="3 4">DHOD12</strain>
    </source>
</reference>
<dbReference type="PANTHER" id="PTHR46832:SF1">
    <property type="entry name" value="5'-METHYLTHIOADENOSINE_S-ADENOSYLHOMOCYSTEINE NUCLEOSIDASE"/>
    <property type="match status" value="1"/>
</dbReference>
<dbReference type="OrthoDB" id="9033573at2"/>
<dbReference type="GO" id="GO:0008782">
    <property type="term" value="F:adenosylhomocysteine nucleosidase activity"/>
    <property type="evidence" value="ECO:0007669"/>
    <property type="project" value="TreeGrafter"/>
</dbReference>
<evidence type="ECO:0000313" key="4">
    <source>
        <dbReference type="Proteomes" id="UP000298656"/>
    </source>
</evidence>
<sequence>MGARPLPESEARREHARHGRDVTVRRDPAAAVEGGMAQPMAALPIIAVTGMAFEARIARGDGVETVYAARADWLERALSEAVARGCGGIVSFGTAGGLAPGLEPGTLIIADAVDGPLGRIPTNAAWAARCADALAGTPLHDRVRRGTMAGVTAPVVSAQDKEHLHRSTGALAVDMESHIAGAIAAARGLPFIVCRAIVDPAWRTLPRAATAGLRDDGTTAIGPILRELARQPSQLGALIRLAADARAARMTLVQARHALGEAGALRPH</sequence>
<dbReference type="AlphaFoldDB" id="A0A4P8IXJ4"/>
<dbReference type="PANTHER" id="PTHR46832">
    <property type="entry name" value="5'-METHYLTHIOADENOSINE/S-ADENOSYLHOMOCYSTEINE NUCLEOSIDASE"/>
    <property type="match status" value="1"/>
</dbReference>
<dbReference type="Pfam" id="PF01048">
    <property type="entry name" value="PNP_UDP_1"/>
    <property type="match status" value="1"/>
</dbReference>
<evidence type="ECO:0000313" key="3">
    <source>
        <dbReference type="EMBL" id="QCP52233.1"/>
    </source>
</evidence>
<protein>
    <submittedName>
        <fullName evidence="3">Phosphorylase</fullName>
    </submittedName>
</protein>
<dbReference type="NCBIfam" id="TIGR03468">
    <property type="entry name" value="HpnG"/>
    <property type="match status" value="1"/>
</dbReference>
<dbReference type="NCBIfam" id="NF005476">
    <property type="entry name" value="PRK07077.1"/>
    <property type="match status" value="1"/>
</dbReference>
<dbReference type="InterPro" id="IPR017831">
    <property type="entry name" value="Hopanoid-assoc_phosphoryl_HpnG"/>
</dbReference>
<dbReference type="InterPro" id="IPR035994">
    <property type="entry name" value="Nucleoside_phosphorylase_sf"/>
</dbReference>
<feature type="region of interest" description="Disordered" evidence="1">
    <location>
        <begin position="1"/>
        <end position="23"/>
    </location>
</feature>
<dbReference type="GO" id="GO:0009116">
    <property type="term" value="P:nucleoside metabolic process"/>
    <property type="evidence" value="ECO:0007669"/>
    <property type="project" value="InterPro"/>
</dbReference>
<dbReference type="SUPFAM" id="SSF53167">
    <property type="entry name" value="Purine and uridine phosphorylases"/>
    <property type="match status" value="1"/>
</dbReference>
<dbReference type="Gene3D" id="3.40.50.1580">
    <property type="entry name" value="Nucleoside phosphorylase domain"/>
    <property type="match status" value="1"/>
</dbReference>
<accession>A0A4P8IXJ4</accession>
<evidence type="ECO:0000259" key="2">
    <source>
        <dbReference type="Pfam" id="PF01048"/>
    </source>
</evidence>
<dbReference type="KEGG" id="tvl:FAZ95_23930"/>